<dbReference type="Pfam" id="PF00691">
    <property type="entry name" value="OmpA"/>
    <property type="match status" value="1"/>
</dbReference>
<organism evidence="11 12">
    <name type="scientific">Marinicella litoralis</name>
    <dbReference type="NCBI Taxonomy" id="644220"/>
    <lineage>
        <taxon>Bacteria</taxon>
        <taxon>Pseudomonadati</taxon>
        <taxon>Pseudomonadota</taxon>
        <taxon>Gammaproteobacteria</taxon>
        <taxon>Lysobacterales</taxon>
        <taxon>Marinicellaceae</taxon>
        <taxon>Marinicella</taxon>
    </lineage>
</organism>
<feature type="domain" description="OmpA-like" evidence="10">
    <location>
        <begin position="61"/>
        <end position="177"/>
    </location>
</feature>
<evidence type="ECO:0000256" key="7">
    <source>
        <dbReference type="ARBA" id="ARBA00023306"/>
    </source>
</evidence>
<keyword evidence="3 8" id="KW-0472">Membrane</keyword>
<dbReference type="InterPro" id="IPR014169">
    <property type="entry name" value="Pal_lipo_C"/>
</dbReference>
<accession>A0A4R6XYL2</accession>
<dbReference type="AlphaFoldDB" id="A0A4R6XYL2"/>
<dbReference type="InterPro" id="IPR036737">
    <property type="entry name" value="OmpA-like_sf"/>
</dbReference>
<dbReference type="Proteomes" id="UP000295724">
    <property type="component" value="Unassembled WGS sequence"/>
</dbReference>
<keyword evidence="2 8" id="KW-0732">Signal</keyword>
<dbReference type="SUPFAM" id="SSF103088">
    <property type="entry name" value="OmpA-like"/>
    <property type="match status" value="1"/>
</dbReference>
<keyword evidence="7 8" id="KW-0131">Cell cycle</keyword>
<name>A0A4R6XYL2_9GAMM</name>
<evidence type="ECO:0000256" key="9">
    <source>
        <dbReference type="SAM" id="SignalP"/>
    </source>
</evidence>
<comment type="subunit">
    <text evidence="8">The Tol-Pal system is composed of five core proteins: the inner membrane proteins TolA, TolQ and TolR, the periplasmic protein TolB and the outer membrane protein Pal. They form a network linking the inner and outer membranes and the peptidoglycan layer.</text>
</comment>
<evidence type="ECO:0000256" key="4">
    <source>
        <dbReference type="ARBA" id="ARBA00023139"/>
    </source>
</evidence>
<feature type="chain" id="PRO_5020596434" description="Peptidoglycan-associated lipoprotein" evidence="9">
    <location>
        <begin position="22"/>
        <end position="177"/>
    </location>
</feature>
<keyword evidence="6 8" id="KW-0449">Lipoprotein</keyword>
<dbReference type="RefSeq" id="WP_099017951.1">
    <property type="nucleotide sequence ID" value="NZ_NIHB01000001.1"/>
</dbReference>
<comment type="similarity">
    <text evidence="8">Belongs to the Pal lipoprotein family.</text>
</comment>
<dbReference type="HAMAP" id="MF_02204">
    <property type="entry name" value="Pal"/>
    <property type="match status" value="1"/>
</dbReference>
<keyword evidence="12" id="KW-1185">Reference proteome</keyword>
<evidence type="ECO:0000256" key="1">
    <source>
        <dbReference type="ARBA" id="ARBA00022618"/>
    </source>
</evidence>
<keyword evidence="5 8" id="KW-0998">Cell outer membrane</keyword>
<keyword evidence="4 8" id="KW-0564">Palmitate</keyword>
<dbReference type="PROSITE" id="PS51123">
    <property type="entry name" value="OMPA_2"/>
    <property type="match status" value="1"/>
</dbReference>
<proteinExistence type="inferred from homology"/>
<dbReference type="PANTHER" id="PTHR30329">
    <property type="entry name" value="STATOR ELEMENT OF FLAGELLAR MOTOR COMPLEX"/>
    <property type="match status" value="1"/>
</dbReference>
<gene>
    <name evidence="8" type="primary">pal</name>
    <name evidence="11" type="ORF">C8D91_0265</name>
</gene>
<evidence type="ECO:0000256" key="3">
    <source>
        <dbReference type="ARBA" id="ARBA00023136"/>
    </source>
</evidence>
<comment type="caution">
    <text evidence="11">The sequence shown here is derived from an EMBL/GenBank/DDBJ whole genome shotgun (WGS) entry which is preliminary data.</text>
</comment>
<evidence type="ECO:0000313" key="12">
    <source>
        <dbReference type="Proteomes" id="UP000295724"/>
    </source>
</evidence>
<dbReference type="InterPro" id="IPR039001">
    <property type="entry name" value="Pal"/>
</dbReference>
<evidence type="ECO:0000256" key="5">
    <source>
        <dbReference type="ARBA" id="ARBA00023237"/>
    </source>
</evidence>
<dbReference type="GO" id="GO:0051301">
    <property type="term" value="P:cell division"/>
    <property type="evidence" value="ECO:0007669"/>
    <property type="project" value="UniProtKB-UniRule"/>
</dbReference>
<dbReference type="PRINTS" id="PR01021">
    <property type="entry name" value="OMPADOMAIN"/>
</dbReference>
<evidence type="ECO:0000256" key="6">
    <source>
        <dbReference type="ARBA" id="ARBA00023288"/>
    </source>
</evidence>
<dbReference type="Gene3D" id="3.30.1330.60">
    <property type="entry name" value="OmpA-like domain"/>
    <property type="match status" value="1"/>
</dbReference>
<evidence type="ECO:0000256" key="8">
    <source>
        <dbReference type="HAMAP-Rule" id="MF_02204"/>
    </source>
</evidence>
<dbReference type="InterPro" id="IPR006664">
    <property type="entry name" value="OMP_bac"/>
</dbReference>
<evidence type="ECO:0000313" key="11">
    <source>
        <dbReference type="EMBL" id="TDR23404.1"/>
    </source>
</evidence>
<dbReference type="PANTHER" id="PTHR30329:SF21">
    <property type="entry name" value="LIPOPROTEIN YIAD-RELATED"/>
    <property type="match status" value="1"/>
</dbReference>
<comment type="subcellular location">
    <subcellularLocation>
        <location evidence="8">Cell outer membrane</location>
        <topology evidence="8">Lipid-anchor</topology>
    </subcellularLocation>
</comment>
<evidence type="ECO:0000256" key="2">
    <source>
        <dbReference type="ARBA" id="ARBA00022729"/>
    </source>
</evidence>
<evidence type="ECO:0000259" key="10">
    <source>
        <dbReference type="PROSITE" id="PS51123"/>
    </source>
</evidence>
<dbReference type="InterPro" id="IPR050330">
    <property type="entry name" value="Bact_OuterMem_StrucFunc"/>
</dbReference>
<dbReference type="CDD" id="cd07185">
    <property type="entry name" value="OmpA_C-like"/>
    <property type="match status" value="1"/>
</dbReference>
<dbReference type="GO" id="GO:0009279">
    <property type="term" value="C:cell outer membrane"/>
    <property type="evidence" value="ECO:0007669"/>
    <property type="project" value="UniProtKB-SubCell"/>
</dbReference>
<dbReference type="OrthoDB" id="9809164at2"/>
<feature type="signal peptide" evidence="9">
    <location>
        <begin position="1"/>
        <end position="21"/>
    </location>
</feature>
<reference evidence="11 12" key="1">
    <citation type="submission" date="2019-03" db="EMBL/GenBank/DDBJ databases">
        <title>Genomic Encyclopedia of Type Strains, Phase IV (KMG-IV): sequencing the most valuable type-strain genomes for metagenomic binning, comparative biology and taxonomic classification.</title>
        <authorList>
            <person name="Goeker M."/>
        </authorList>
    </citation>
    <scope>NUCLEOTIDE SEQUENCE [LARGE SCALE GENOMIC DNA]</scope>
    <source>
        <strain evidence="11 12">DSM 25488</strain>
    </source>
</reference>
<sequence>MNKITKLAMILIFALAMTACKKDEVKPPMDDGSDNNNDTAVVDTTPVRTDGLICCNAEDLDDPNSLLSQRVVYFDYDQANIASEYREMLSLHARYLQENPSARMTVEGHADERGSREYNLALGEKRGYAVANLLNAQGAASGQVKVVSYGEERPEATCSNDSCWSQNRRGVIVYTAK</sequence>
<comment type="function">
    <text evidence="8">Part of the Tol-Pal system, which plays a role in outer membrane invagination during cell division and is important for maintaining outer membrane integrity.</text>
</comment>
<dbReference type="EMBL" id="SNZB01000001">
    <property type="protein sequence ID" value="TDR23404.1"/>
    <property type="molecule type" value="Genomic_DNA"/>
</dbReference>
<protein>
    <recommendedName>
        <fullName evidence="8">Peptidoglycan-associated lipoprotein</fullName>
        <shortName evidence="8">PAL</shortName>
    </recommendedName>
</protein>
<keyword evidence="1 8" id="KW-0132">Cell division</keyword>
<dbReference type="InterPro" id="IPR006665">
    <property type="entry name" value="OmpA-like"/>
</dbReference>
<dbReference type="PROSITE" id="PS51257">
    <property type="entry name" value="PROKAR_LIPOPROTEIN"/>
    <property type="match status" value="1"/>
</dbReference>
<dbReference type="NCBIfam" id="TIGR02802">
    <property type="entry name" value="Pal_lipo"/>
    <property type="match status" value="1"/>
</dbReference>